<comment type="caution">
    <text evidence="1">The sequence shown here is derived from an EMBL/GenBank/DDBJ whole genome shotgun (WGS) entry which is preliminary data.</text>
</comment>
<evidence type="ECO:0008006" key="3">
    <source>
        <dbReference type="Google" id="ProtNLM"/>
    </source>
</evidence>
<protein>
    <recommendedName>
        <fullName evidence="3">Transposase</fullName>
    </recommendedName>
</protein>
<evidence type="ECO:0000313" key="1">
    <source>
        <dbReference type="EMBL" id="KAF9951658.1"/>
    </source>
</evidence>
<sequence length="127" mass="14161">MDLGDAYTVGTCAIRAGERQLQALFTLAVSRKALYQPQLKFRRWLETLKPQDIPVPAVAAIGTNVAAIESKLPSLDTDSTLGPQWRTRQARSLDYLVVGINEYYTSKRCPNCKREGKESDDFVGIAR</sequence>
<proteinExistence type="predicted"/>
<name>A0A9P6LYM1_9FUNG</name>
<dbReference type="Proteomes" id="UP000749646">
    <property type="component" value="Unassembled WGS sequence"/>
</dbReference>
<gene>
    <name evidence="1" type="ORF">BGZ65_005820</name>
</gene>
<reference evidence="1" key="1">
    <citation type="journal article" date="2020" name="Fungal Divers.">
        <title>Resolving the Mortierellaceae phylogeny through synthesis of multi-gene phylogenetics and phylogenomics.</title>
        <authorList>
            <person name="Vandepol N."/>
            <person name="Liber J."/>
            <person name="Desiro A."/>
            <person name="Na H."/>
            <person name="Kennedy M."/>
            <person name="Barry K."/>
            <person name="Grigoriev I.V."/>
            <person name="Miller A.N."/>
            <person name="O'Donnell K."/>
            <person name="Stajich J.E."/>
            <person name="Bonito G."/>
        </authorList>
    </citation>
    <scope>NUCLEOTIDE SEQUENCE</scope>
    <source>
        <strain evidence="1">MES-2147</strain>
    </source>
</reference>
<evidence type="ECO:0000313" key="2">
    <source>
        <dbReference type="Proteomes" id="UP000749646"/>
    </source>
</evidence>
<keyword evidence="2" id="KW-1185">Reference proteome</keyword>
<dbReference type="OrthoDB" id="2448128at2759"/>
<organism evidence="1 2">
    <name type="scientific">Modicella reniformis</name>
    <dbReference type="NCBI Taxonomy" id="1440133"/>
    <lineage>
        <taxon>Eukaryota</taxon>
        <taxon>Fungi</taxon>
        <taxon>Fungi incertae sedis</taxon>
        <taxon>Mucoromycota</taxon>
        <taxon>Mortierellomycotina</taxon>
        <taxon>Mortierellomycetes</taxon>
        <taxon>Mortierellales</taxon>
        <taxon>Mortierellaceae</taxon>
        <taxon>Modicella</taxon>
    </lineage>
</organism>
<dbReference type="EMBL" id="JAAAHW010007063">
    <property type="protein sequence ID" value="KAF9951658.1"/>
    <property type="molecule type" value="Genomic_DNA"/>
</dbReference>
<dbReference type="AlphaFoldDB" id="A0A9P6LYM1"/>
<accession>A0A9P6LYM1</accession>